<sequence>MLKIIQIVALLQGLFILFIFYRSRANYRKTTFWLFFGSIVSILLYIIGDDDNNLFIDDADWFLFDSSLFLTFLFLYFKYFNSAKEVFLKRDYLFFLPSMFLFLSETLEMISDGENDFLEIIETLIEFVFLCYLIYILYNLLKTKRTNWILYFVAPIVLILSISYINGLLDLFELAPIVFSSDDDFNSYLLLVVAFLFYFITFYMISKPKELIPNAEVTKYKSSNLTPELIEKYKNALIQIMEKEKLYLDHRLSIHSVSKKLNIPRQYISEVLNLHLNKSFQDFVNEYRVEAFVKNLQNDQHAHFTLFGMATEVGFSSKSSFNATFKKVKGITPTQFRNSIAQKKVIGTE</sequence>
<name>A0A223V664_9FLAO</name>
<dbReference type="InterPro" id="IPR009057">
    <property type="entry name" value="Homeodomain-like_sf"/>
</dbReference>
<dbReference type="EMBL" id="CP022957">
    <property type="protein sequence ID" value="ASV30914.1"/>
    <property type="molecule type" value="Genomic_DNA"/>
</dbReference>
<evidence type="ECO:0000256" key="3">
    <source>
        <dbReference type="ARBA" id="ARBA00023163"/>
    </source>
</evidence>
<organism evidence="4 5">
    <name type="scientific">Maribacter cobaltidurans</name>
    <dbReference type="NCBI Taxonomy" id="1178778"/>
    <lineage>
        <taxon>Bacteria</taxon>
        <taxon>Pseudomonadati</taxon>
        <taxon>Bacteroidota</taxon>
        <taxon>Flavobacteriia</taxon>
        <taxon>Flavobacteriales</taxon>
        <taxon>Flavobacteriaceae</taxon>
        <taxon>Maribacter</taxon>
    </lineage>
</organism>
<dbReference type="Proteomes" id="UP000215244">
    <property type="component" value="Chromosome"/>
</dbReference>
<keyword evidence="5" id="KW-1185">Reference proteome</keyword>
<accession>A0A223V664</accession>
<evidence type="ECO:0000256" key="2">
    <source>
        <dbReference type="ARBA" id="ARBA00023125"/>
    </source>
</evidence>
<evidence type="ECO:0000313" key="4">
    <source>
        <dbReference type="EMBL" id="ASV30914.1"/>
    </source>
</evidence>
<dbReference type="SMART" id="SM00342">
    <property type="entry name" value="HTH_ARAC"/>
    <property type="match status" value="1"/>
</dbReference>
<evidence type="ECO:0000256" key="1">
    <source>
        <dbReference type="ARBA" id="ARBA00023015"/>
    </source>
</evidence>
<keyword evidence="1" id="KW-0805">Transcription regulation</keyword>
<dbReference type="Pfam" id="PF12833">
    <property type="entry name" value="HTH_18"/>
    <property type="match status" value="1"/>
</dbReference>
<dbReference type="AlphaFoldDB" id="A0A223V664"/>
<dbReference type="SUPFAM" id="SSF46689">
    <property type="entry name" value="Homeodomain-like"/>
    <property type="match status" value="1"/>
</dbReference>
<evidence type="ECO:0000313" key="5">
    <source>
        <dbReference type="Proteomes" id="UP000215244"/>
    </source>
</evidence>
<dbReference type="GO" id="GO:0003700">
    <property type="term" value="F:DNA-binding transcription factor activity"/>
    <property type="evidence" value="ECO:0007669"/>
    <property type="project" value="InterPro"/>
</dbReference>
<proteinExistence type="predicted"/>
<dbReference type="KEGG" id="marb:CJ263_12205"/>
<dbReference type="RefSeq" id="WP_094997528.1">
    <property type="nucleotide sequence ID" value="NZ_BMJL01000007.1"/>
</dbReference>
<protein>
    <submittedName>
        <fullName evidence="4">AraC family transcriptional regulator</fullName>
    </submittedName>
</protein>
<keyword evidence="2" id="KW-0238">DNA-binding</keyword>
<dbReference type="InterPro" id="IPR018060">
    <property type="entry name" value="HTH_AraC"/>
</dbReference>
<dbReference type="GO" id="GO:0043565">
    <property type="term" value="F:sequence-specific DNA binding"/>
    <property type="evidence" value="ECO:0007669"/>
    <property type="project" value="InterPro"/>
</dbReference>
<dbReference type="PANTHER" id="PTHR43280">
    <property type="entry name" value="ARAC-FAMILY TRANSCRIPTIONAL REGULATOR"/>
    <property type="match status" value="1"/>
</dbReference>
<keyword evidence="3" id="KW-0804">Transcription</keyword>
<dbReference type="PANTHER" id="PTHR43280:SF29">
    <property type="entry name" value="ARAC-FAMILY TRANSCRIPTIONAL REGULATOR"/>
    <property type="match status" value="1"/>
</dbReference>
<reference evidence="4 5" key="1">
    <citation type="submission" date="2017-08" db="EMBL/GenBank/DDBJ databases">
        <title>The complete genome sequence of Maribacter sp. B1, isolated from deep-sea sediment.</title>
        <authorList>
            <person name="Wu Y.-H."/>
            <person name="Cheng H."/>
            <person name="Xu X.-W."/>
        </authorList>
    </citation>
    <scope>NUCLEOTIDE SEQUENCE [LARGE SCALE GENOMIC DNA]</scope>
    <source>
        <strain evidence="4 5">B1</strain>
    </source>
</reference>
<dbReference type="Gene3D" id="1.10.10.60">
    <property type="entry name" value="Homeodomain-like"/>
    <property type="match status" value="2"/>
</dbReference>
<dbReference type="OrthoDB" id="9779074at2"/>
<dbReference type="PROSITE" id="PS01124">
    <property type="entry name" value="HTH_ARAC_FAMILY_2"/>
    <property type="match status" value="1"/>
</dbReference>
<gene>
    <name evidence="4" type="ORF">CJ263_12205</name>
</gene>